<dbReference type="AlphaFoldDB" id="A0A3M8DVR1"/>
<keyword evidence="2" id="KW-1185">Reference proteome</keyword>
<dbReference type="Proteomes" id="UP000271031">
    <property type="component" value="Unassembled WGS sequence"/>
</dbReference>
<reference evidence="1 2" key="1">
    <citation type="submission" date="2018-10" db="EMBL/GenBank/DDBJ databases">
        <title>Phylogenomics of Brevibacillus.</title>
        <authorList>
            <person name="Dunlap C."/>
        </authorList>
    </citation>
    <scope>NUCLEOTIDE SEQUENCE [LARGE SCALE GENOMIC DNA]</scope>
    <source>
        <strain evidence="1 2">JCM 15716</strain>
    </source>
</reference>
<sequence length="105" mass="11920">MIKSSVAQREKAESVFHRFSFFLARNYFQSVRSFVFLIQISDPVSFIATKPAQLGCVHILIEEPVAVIHAKAKLPEIVNQHQFEFDIALPDSLHLPLVNSVDRCP</sequence>
<name>A0A3M8DVR1_9BACL</name>
<dbReference type="RefSeq" id="WP_122915964.1">
    <property type="nucleotide sequence ID" value="NZ_RHHQ01000003.1"/>
</dbReference>
<proteinExistence type="predicted"/>
<evidence type="ECO:0000313" key="1">
    <source>
        <dbReference type="EMBL" id="RNB92258.1"/>
    </source>
</evidence>
<comment type="caution">
    <text evidence="1">The sequence shown here is derived from an EMBL/GenBank/DDBJ whole genome shotgun (WGS) entry which is preliminary data.</text>
</comment>
<evidence type="ECO:0000313" key="2">
    <source>
        <dbReference type="Proteomes" id="UP000271031"/>
    </source>
</evidence>
<protein>
    <submittedName>
        <fullName evidence="1">Uncharacterized protein</fullName>
    </submittedName>
</protein>
<gene>
    <name evidence="1" type="ORF">EDM56_00720</name>
</gene>
<dbReference type="EMBL" id="RHHQ01000003">
    <property type="protein sequence ID" value="RNB92258.1"/>
    <property type="molecule type" value="Genomic_DNA"/>
</dbReference>
<organism evidence="1 2">
    <name type="scientific">Brevibacillus fluminis</name>
    <dbReference type="NCBI Taxonomy" id="511487"/>
    <lineage>
        <taxon>Bacteria</taxon>
        <taxon>Bacillati</taxon>
        <taxon>Bacillota</taxon>
        <taxon>Bacilli</taxon>
        <taxon>Bacillales</taxon>
        <taxon>Paenibacillaceae</taxon>
        <taxon>Brevibacillus</taxon>
    </lineage>
</organism>
<accession>A0A3M8DVR1</accession>